<dbReference type="FunFam" id="3.40.1160.10:FF:000018">
    <property type="entry name" value="Glutamate 5-kinase"/>
    <property type="match status" value="1"/>
</dbReference>
<dbReference type="PROSITE" id="PS50890">
    <property type="entry name" value="PUA"/>
    <property type="match status" value="1"/>
</dbReference>
<dbReference type="GO" id="GO:0004349">
    <property type="term" value="F:glutamate 5-kinase activity"/>
    <property type="evidence" value="ECO:0007669"/>
    <property type="project" value="UniProtKB-UniRule"/>
</dbReference>
<evidence type="ECO:0000313" key="11">
    <source>
        <dbReference type="Proteomes" id="UP000027341"/>
    </source>
</evidence>
<dbReference type="GO" id="GO:0003723">
    <property type="term" value="F:RNA binding"/>
    <property type="evidence" value="ECO:0007669"/>
    <property type="project" value="InterPro"/>
</dbReference>
<dbReference type="Gene3D" id="2.30.130.10">
    <property type="entry name" value="PUA domain"/>
    <property type="match status" value="1"/>
</dbReference>
<dbReference type="InterPro" id="IPR036393">
    <property type="entry name" value="AceGlu_kinase-like_sf"/>
</dbReference>
<keyword evidence="1 8" id="KW-0963">Cytoplasm</keyword>
<sequence length="385" mass="41960">MHWILARKISVQSREAVKKSKRWVVKIGSALLTDDGKGLNLSAMNQWVEQMVALRNQGVEVVIVSSGSVAEGIKRLGWAKRPTEINQLQAAAAVGQMGLIQAYESAFSKHQILTAQILMTHDDLSNRARYLNASNTIQTLLQQGVIPIINENDTVVTDEIRFGDNDTLAALTANLVSADILVILTDQQGLYDDNPRTNPNAKLISEAHVSRKDIEAMASPEGGLLGKGGMYTKVMAAKRAARSGTATFIASGREANILPRLQSGEQIGTLLIPDLEPMTARKQWLAGHLQAKGQLVLDDGAVQALKRTGRSLLPIGVLEASGQFRRGEMVVCVNQQNQEVGRGLVNYDFDDAQRIIGKPSLEIESLLGYNEGEFLIHCDNFVLSE</sequence>
<dbReference type="FunFam" id="2.30.130.10:FF:000007">
    <property type="entry name" value="Glutamate 5-kinase"/>
    <property type="match status" value="1"/>
</dbReference>
<feature type="binding site" evidence="8">
    <location>
        <position position="153"/>
    </location>
    <ligand>
        <name>substrate</name>
    </ligand>
</feature>
<evidence type="ECO:0000259" key="9">
    <source>
        <dbReference type="SMART" id="SM00359"/>
    </source>
</evidence>
<comment type="function">
    <text evidence="8">Catalyzes the transfer of a phosphate group to glutamate to form L-glutamate 5-phosphate.</text>
</comment>
<dbReference type="InterPro" id="IPR001048">
    <property type="entry name" value="Asp/Glu/Uridylate_kinase"/>
</dbReference>
<evidence type="ECO:0000256" key="2">
    <source>
        <dbReference type="ARBA" id="ARBA00022605"/>
    </source>
</evidence>
<feature type="binding site" evidence="8">
    <location>
        <position position="66"/>
    </location>
    <ligand>
        <name>substrate</name>
    </ligand>
</feature>
<dbReference type="Gene3D" id="3.40.1160.10">
    <property type="entry name" value="Acetylglutamate kinase-like"/>
    <property type="match status" value="1"/>
</dbReference>
<gene>
    <name evidence="8" type="primary">proB</name>
    <name evidence="10" type="ORF">EI16_05430</name>
</gene>
<dbReference type="CDD" id="cd21157">
    <property type="entry name" value="PUA_G5K"/>
    <property type="match status" value="1"/>
</dbReference>
<feature type="domain" description="PUA" evidence="9">
    <location>
        <begin position="293"/>
        <end position="376"/>
    </location>
</feature>
<feature type="binding site" evidence="8">
    <location>
        <position position="165"/>
    </location>
    <ligand>
        <name>substrate</name>
    </ligand>
</feature>
<dbReference type="InterPro" id="IPR002478">
    <property type="entry name" value="PUA"/>
</dbReference>
<dbReference type="SUPFAM" id="SSF53633">
    <property type="entry name" value="Carbamate kinase-like"/>
    <property type="match status" value="1"/>
</dbReference>
<keyword evidence="2 8" id="KW-0028">Amino-acid biosynthesis</keyword>
<comment type="catalytic activity">
    <reaction evidence="8">
        <text>L-glutamate + ATP = L-glutamyl 5-phosphate + ADP</text>
        <dbReference type="Rhea" id="RHEA:14877"/>
        <dbReference type="ChEBI" id="CHEBI:29985"/>
        <dbReference type="ChEBI" id="CHEBI:30616"/>
        <dbReference type="ChEBI" id="CHEBI:58274"/>
        <dbReference type="ChEBI" id="CHEBI:456216"/>
        <dbReference type="EC" id="2.7.2.11"/>
    </reaction>
</comment>
<dbReference type="Proteomes" id="UP000027341">
    <property type="component" value="Unassembled WGS sequence"/>
</dbReference>
<feature type="binding site" evidence="8">
    <location>
        <position position="26"/>
    </location>
    <ligand>
        <name>ATP</name>
        <dbReference type="ChEBI" id="CHEBI:30616"/>
    </ligand>
</feature>
<dbReference type="InterPro" id="IPR001057">
    <property type="entry name" value="Glu/AcGlu_kinase"/>
</dbReference>
<dbReference type="EMBL" id="JMIU01000001">
    <property type="protein sequence ID" value="KDN95738.1"/>
    <property type="molecule type" value="Genomic_DNA"/>
</dbReference>
<dbReference type="Pfam" id="PF00696">
    <property type="entry name" value="AA_kinase"/>
    <property type="match status" value="1"/>
</dbReference>
<comment type="similarity">
    <text evidence="8">Belongs to the glutamate 5-kinase family.</text>
</comment>
<dbReference type="PANTHER" id="PTHR43654:SF1">
    <property type="entry name" value="ISOPENTENYL PHOSPHATE KINASE"/>
    <property type="match status" value="1"/>
</dbReference>
<comment type="pathway">
    <text evidence="8">Amino-acid biosynthesis; L-proline biosynthesis; L-glutamate 5-semialdehyde from L-glutamate: step 1/2.</text>
</comment>
<dbReference type="NCBIfam" id="TIGR01027">
    <property type="entry name" value="proB"/>
    <property type="match status" value="1"/>
</dbReference>
<dbReference type="EC" id="2.7.2.11" evidence="8"/>
<dbReference type="PANTHER" id="PTHR43654">
    <property type="entry name" value="GLUTAMATE 5-KINASE"/>
    <property type="match status" value="1"/>
</dbReference>
<dbReference type="PROSITE" id="PS00902">
    <property type="entry name" value="GLUTAMATE_5_KINASE"/>
    <property type="match status" value="1"/>
</dbReference>
<evidence type="ECO:0000256" key="4">
    <source>
        <dbReference type="ARBA" id="ARBA00022679"/>
    </source>
</evidence>
<evidence type="ECO:0000256" key="7">
    <source>
        <dbReference type="ARBA" id="ARBA00022840"/>
    </source>
</evidence>
<keyword evidence="5 8" id="KW-0547">Nucleotide-binding</keyword>
<keyword evidence="7 8" id="KW-0067">ATP-binding</keyword>
<evidence type="ECO:0000256" key="8">
    <source>
        <dbReference type="HAMAP-Rule" id="MF_00456"/>
    </source>
</evidence>
<accession>A0A066ZPL5</accession>
<keyword evidence="11" id="KW-1185">Reference proteome</keyword>
<dbReference type="InterPro" id="IPR036974">
    <property type="entry name" value="PUA_sf"/>
</dbReference>
<feature type="binding site" evidence="8">
    <location>
        <begin position="185"/>
        <end position="186"/>
    </location>
    <ligand>
        <name>ATP</name>
        <dbReference type="ChEBI" id="CHEBI:30616"/>
    </ligand>
</feature>
<dbReference type="PRINTS" id="PR00474">
    <property type="entry name" value="GLU5KINASE"/>
</dbReference>
<comment type="caution">
    <text evidence="8">Lacks conserved residue(s) required for the propagation of feature annotation.</text>
</comment>
<evidence type="ECO:0000256" key="5">
    <source>
        <dbReference type="ARBA" id="ARBA00022741"/>
    </source>
</evidence>
<proteinExistence type="inferred from homology"/>
<reference evidence="10 11" key="1">
    <citation type="submission" date="2014-04" db="EMBL/GenBank/DDBJ databases">
        <title>Draft genome sequence of Hydrogenovibrio marinus MH-110, a model organism for aerobic H2 metabolism.</title>
        <authorList>
            <person name="Cha H.J."/>
            <person name="Jo B.H."/>
            <person name="Hwang B.H."/>
        </authorList>
    </citation>
    <scope>NUCLEOTIDE SEQUENCE [LARGE SCALE GENOMIC DNA]</scope>
    <source>
        <strain evidence="10 11">MH-110</strain>
    </source>
</reference>
<dbReference type="Pfam" id="PF01472">
    <property type="entry name" value="PUA"/>
    <property type="match status" value="1"/>
</dbReference>
<organism evidence="10 11">
    <name type="scientific">Hydrogenovibrio marinus</name>
    <dbReference type="NCBI Taxonomy" id="28885"/>
    <lineage>
        <taxon>Bacteria</taxon>
        <taxon>Pseudomonadati</taxon>
        <taxon>Pseudomonadota</taxon>
        <taxon>Gammaproteobacteria</taxon>
        <taxon>Thiotrichales</taxon>
        <taxon>Piscirickettsiaceae</taxon>
        <taxon>Hydrogenovibrio</taxon>
    </lineage>
</organism>
<evidence type="ECO:0000256" key="1">
    <source>
        <dbReference type="ARBA" id="ARBA00022490"/>
    </source>
</evidence>
<dbReference type="HAMAP" id="MF_00456">
    <property type="entry name" value="ProB"/>
    <property type="match status" value="1"/>
</dbReference>
<dbReference type="UniPathway" id="UPA00098">
    <property type="reaction ID" value="UER00359"/>
</dbReference>
<dbReference type="GO" id="GO:0055129">
    <property type="term" value="P:L-proline biosynthetic process"/>
    <property type="evidence" value="ECO:0007669"/>
    <property type="project" value="UniProtKB-UniRule"/>
</dbReference>
<comment type="subcellular location">
    <subcellularLocation>
        <location evidence="8">Cytoplasm</location>
    </subcellularLocation>
</comment>
<dbReference type="InterPro" id="IPR041739">
    <property type="entry name" value="G5K_ProB"/>
</dbReference>
<dbReference type="PIRSF" id="PIRSF000729">
    <property type="entry name" value="GK"/>
    <property type="match status" value="1"/>
</dbReference>
<keyword evidence="6 8" id="KW-0418">Kinase</keyword>
<dbReference type="CDD" id="cd04242">
    <property type="entry name" value="AAK_G5K_ProB"/>
    <property type="match status" value="1"/>
</dbReference>
<dbReference type="AlphaFoldDB" id="A0A066ZPL5"/>
<name>A0A066ZPL5_HYDMR</name>
<dbReference type="STRING" id="28885.EI16_05430"/>
<keyword evidence="4 8" id="KW-0808">Transferase</keyword>
<evidence type="ECO:0000313" key="10">
    <source>
        <dbReference type="EMBL" id="KDN95738.1"/>
    </source>
</evidence>
<dbReference type="GO" id="GO:0005524">
    <property type="term" value="F:ATP binding"/>
    <property type="evidence" value="ECO:0007669"/>
    <property type="project" value="UniProtKB-KW"/>
</dbReference>
<dbReference type="InterPro" id="IPR015947">
    <property type="entry name" value="PUA-like_sf"/>
</dbReference>
<protein>
    <recommendedName>
        <fullName evidence="8">Glutamate 5-kinase</fullName>
        <ecNumber evidence="8">2.7.2.11</ecNumber>
    </recommendedName>
    <alternativeName>
        <fullName evidence="8">Gamma-glutamyl kinase</fullName>
        <shortName evidence="8">GK</shortName>
    </alternativeName>
</protein>
<comment type="caution">
    <text evidence="10">The sequence shown here is derived from an EMBL/GenBank/DDBJ whole genome shotgun (WGS) entry which is preliminary data.</text>
</comment>
<keyword evidence="3 8" id="KW-0641">Proline biosynthesis</keyword>
<dbReference type="GO" id="GO:0005829">
    <property type="term" value="C:cytosol"/>
    <property type="evidence" value="ECO:0007669"/>
    <property type="project" value="TreeGrafter"/>
</dbReference>
<dbReference type="InterPro" id="IPR019797">
    <property type="entry name" value="Glutamate_5-kinase_CS"/>
</dbReference>
<dbReference type="SMART" id="SM00359">
    <property type="entry name" value="PUA"/>
    <property type="match status" value="1"/>
</dbReference>
<evidence type="ECO:0000256" key="3">
    <source>
        <dbReference type="ARBA" id="ARBA00022650"/>
    </source>
</evidence>
<dbReference type="InterPro" id="IPR011529">
    <property type="entry name" value="Glu_5kinase"/>
</dbReference>
<dbReference type="SUPFAM" id="SSF88697">
    <property type="entry name" value="PUA domain-like"/>
    <property type="match status" value="1"/>
</dbReference>
<evidence type="ECO:0000256" key="6">
    <source>
        <dbReference type="ARBA" id="ARBA00022777"/>
    </source>
</evidence>
<dbReference type="InterPro" id="IPR005715">
    <property type="entry name" value="Glu_5kinase/COase_Synthase"/>
</dbReference>